<name>A0A365H5L5_9ACTN</name>
<feature type="signal peptide" evidence="3">
    <location>
        <begin position="1"/>
        <end position="25"/>
    </location>
</feature>
<dbReference type="EMBL" id="QLYX01000006">
    <property type="protein sequence ID" value="RAY14328.1"/>
    <property type="molecule type" value="Genomic_DNA"/>
</dbReference>
<evidence type="ECO:0000256" key="3">
    <source>
        <dbReference type="SAM" id="SignalP"/>
    </source>
</evidence>
<keyword evidence="2" id="KW-0472">Membrane</keyword>
<evidence type="ECO:0000256" key="1">
    <source>
        <dbReference type="SAM" id="MobiDB-lite"/>
    </source>
</evidence>
<dbReference type="AlphaFoldDB" id="A0A365H5L5"/>
<protein>
    <recommendedName>
        <fullName evidence="6">TPM domain-containing protein</fullName>
    </recommendedName>
</protein>
<feature type="compositionally biased region" description="Pro residues" evidence="1">
    <location>
        <begin position="267"/>
        <end position="284"/>
    </location>
</feature>
<proteinExistence type="predicted"/>
<dbReference type="NCBIfam" id="TIGR01167">
    <property type="entry name" value="LPXTG_anchor"/>
    <property type="match status" value="1"/>
</dbReference>
<dbReference type="Proteomes" id="UP000251891">
    <property type="component" value="Unassembled WGS sequence"/>
</dbReference>
<reference evidence="4 5" key="1">
    <citation type="submission" date="2018-06" db="EMBL/GenBank/DDBJ databases">
        <title>Actinomadura craniellae sp. nov. isolated from marine sponge Craniella sp.</title>
        <authorList>
            <person name="Li L."/>
            <person name="Xu Q.H."/>
            <person name="Lin H.W."/>
            <person name="Lu Y.H."/>
        </authorList>
    </citation>
    <scope>NUCLEOTIDE SEQUENCE [LARGE SCALE GENOMIC DNA]</scope>
    <source>
        <strain evidence="4 5">LHW63021</strain>
    </source>
</reference>
<dbReference type="RefSeq" id="WP_111867947.1">
    <property type="nucleotide sequence ID" value="NZ_QLYX01000006.1"/>
</dbReference>
<feature type="compositionally biased region" description="Gly residues" evidence="1">
    <location>
        <begin position="286"/>
        <end position="295"/>
    </location>
</feature>
<evidence type="ECO:0000313" key="5">
    <source>
        <dbReference type="Proteomes" id="UP000251891"/>
    </source>
</evidence>
<keyword evidence="5" id="KW-1185">Reference proteome</keyword>
<evidence type="ECO:0008006" key="6">
    <source>
        <dbReference type="Google" id="ProtNLM"/>
    </source>
</evidence>
<keyword evidence="2" id="KW-1133">Transmembrane helix</keyword>
<keyword evidence="2" id="KW-0812">Transmembrane</keyword>
<sequence length="295" mass="29509">MRASPLRARASAVLAAALVAIVALAGPARAETINPREVAAALDEQGRIYVHPKAAYLQTDAQLDLVRNTIERAQLPVSVMVLPAGAVPPRAQAMNRLLVDVYKASGRKSTYVLVVGKQVRAYSWALSPATTERVAAQAQRAARGNMNAYLLHFTRLAGNSPSGQPGPGPDIGVEKPIGEIATAPPPAPTQPQARQESADSSMLPLVGGLVAAVVVLGGAAFLLLRRKKKAAAAKRAAAAPAGPGEPVGVGAPQPGGAPGPGAAGPGMPGPGAPGPGGAPGPVPGPRQGGGPAAPR</sequence>
<feature type="chain" id="PRO_5039005341" description="TPM domain-containing protein" evidence="3">
    <location>
        <begin position="26"/>
        <end position="295"/>
    </location>
</feature>
<feature type="region of interest" description="Disordered" evidence="1">
    <location>
        <begin position="158"/>
        <end position="199"/>
    </location>
</feature>
<keyword evidence="3" id="KW-0732">Signal</keyword>
<evidence type="ECO:0000313" key="4">
    <source>
        <dbReference type="EMBL" id="RAY14328.1"/>
    </source>
</evidence>
<feature type="transmembrane region" description="Helical" evidence="2">
    <location>
        <begin position="202"/>
        <end position="224"/>
    </location>
</feature>
<gene>
    <name evidence="4" type="ORF">DPM19_15265</name>
</gene>
<feature type="region of interest" description="Disordered" evidence="1">
    <location>
        <begin position="237"/>
        <end position="295"/>
    </location>
</feature>
<organism evidence="4 5">
    <name type="scientific">Actinomadura craniellae</name>
    <dbReference type="NCBI Taxonomy" id="2231787"/>
    <lineage>
        <taxon>Bacteria</taxon>
        <taxon>Bacillati</taxon>
        <taxon>Actinomycetota</taxon>
        <taxon>Actinomycetes</taxon>
        <taxon>Streptosporangiales</taxon>
        <taxon>Thermomonosporaceae</taxon>
        <taxon>Actinomadura</taxon>
    </lineage>
</organism>
<feature type="compositionally biased region" description="Low complexity" evidence="1">
    <location>
        <begin position="237"/>
        <end position="254"/>
    </location>
</feature>
<feature type="compositionally biased region" description="Gly residues" evidence="1">
    <location>
        <begin position="256"/>
        <end position="266"/>
    </location>
</feature>
<evidence type="ECO:0000256" key="2">
    <source>
        <dbReference type="SAM" id="Phobius"/>
    </source>
</evidence>
<accession>A0A365H5L5</accession>
<comment type="caution">
    <text evidence="4">The sequence shown here is derived from an EMBL/GenBank/DDBJ whole genome shotgun (WGS) entry which is preliminary data.</text>
</comment>